<keyword evidence="7" id="KW-1185">Reference proteome</keyword>
<evidence type="ECO:0000313" key="7">
    <source>
        <dbReference type="Proteomes" id="UP000198397"/>
    </source>
</evidence>
<evidence type="ECO:0000256" key="3">
    <source>
        <dbReference type="SAM" id="MobiDB-lite"/>
    </source>
</evidence>
<dbReference type="InterPro" id="IPR036162">
    <property type="entry name" value="Resolvase-like_N_sf"/>
</dbReference>
<feature type="region of interest" description="Disordered" evidence="3">
    <location>
        <begin position="1"/>
        <end position="22"/>
    </location>
</feature>
<evidence type="ECO:0000256" key="2">
    <source>
        <dbReference type="ARBA" id="ARBA00023172"/>
    </source>
</evidence>
<gene>
    <name evidence="6" type="ORF">SAMN06264855_12714</name>
</gene>
<dbReference type="AlphaFoldDB" id="A0A238Y168"/>
<reference evidence="6 7" key="1">
    <citation type="submission" date="2017-06" db="EMBL/GenBank/DDBJ databases">
        <authorList>
            <person name="Kim H.J."/>
            <person name="Triplett B.A."/>
        </authorList>
    </citation>
    <scope>NUCLEOTIDE SEQUENCE [LARGE SCALE GENOMIC DNA]</scope>
    <source>
        <strain evidence="6 7">DSM 8800</strain>
    </source>
</reference>
<feature type="compositionally biased region" description="Basic and acidic residues" evidence="3">
    <location>
        <begin position="237"/>
        <end position="251"/>
    </location>
</feature>
<dbReference type="Gene3D" id="3.40.50.1390">
    <property type="entry name" value="Resolvase, N-terminal catalytic domain"/>
    <property type="match status" value="1"/>
</dbReference>
<dbReference type="PANTHER" id="PTHR30461:SF2">
    <property type="entry name" value="SERINE RECOMBINASE PINE-RELATED"/>
    <property type="match status" value="1"/>
</dbReference>
<evidence type="ECO:0000256" key="4">
    <source>
        <dbReference type="SAM" id="Phobius"/>
    </source>
</evidence>
<dbReference type="EMBL" id="FZNQ01000027">
    <property type="protein sequence ID" value="SNR64720.1"/>
    <property type="molecule type" value="Genomic_DNA"/>
</dbReference>
<feature type="region of interest" description="Disordered" evidence="3">
    <location>
        <begin position="425"/>
        <end position="474"/>
    </location>
</feature>
<feature type="compositionally biased region" description="Acidic residues" evidence="3">
    <location>
        <begin position="552"/>
        <end position="565"/>
    </location>
</feature>
<keyword evidence="2" id="KW-0233">DNA recombination</keyword>
<dbReference type="SUPFAM" id="SSF53041">
    <property type="entry name" value="Resolvase-like"/>
    <property type="match status" value="1"/>
</dbReference>
<keyword evidence="4" id="KW-0472">Membrane</keyword>
<dbReference type="GO" id="GO:0003677">
    <property type="term" value="F:DNA binding"/>
    <property type="evidence" value="ECO:0007669"/>
    <property type="project" value="UniProtKB-KW"/>
</dbReference>
<dbReference type="InterPro" id="IPR011109">
    <property type="entry name" value="DNA_bind_recombinase_dom"/>
</dbReference>
<dbReference type="CDD" id="cd00338">
    <property type="entry name" value="Ser_Recombinase"/>
    <property type="match status" value="1"/>
</dbReference>
<dbReference type="InterPro" id="IPR050639">
    <property type="entry name" value="SSR_resolvase"/>
</dbReference>
<sequence length="582" mass="65908">MSKNDNAELESSENNRGSLPANSLHQATHLSPVYAPHNKGTSIRGMLLLSGSLIYAVYILSGTLINWPLSGASKLISPVSPLLLILGLGLSFDDVHERIDAIIKYTRVSTKAQEKGTSIEDQDEKISEEERFDVEHVVRIGYRWESGKTMRRDTINQIIQEVEGSDRTYCLMLRDIDRLTRADPLEAAAFLWKMKREGVILYVDGQGYFDMVDPTQQLMLFLEVVQARREYDNITKGRESGQRKKLEKNEWPGRPSYGFTKTDGDELEIIEEQKPIILRIVDIVLNGDERAEIPPGNMKRAHRQVEKEYDSDLTPSYHQVRSLLRDPKYTGRLIHKGEKVGECPTIIPQTKFDDLQDVLGERTHTRDKNDLDHGIIKLVDRFGVDSALDKIGDVIKGKCPKCGGDVRPWGSDTVHGHQVKKYICEHNPSLRQSDDGDDDEEADRISDENNGKDKKDNKHEHGGETEQPTCGFEGPLMSANLIEKWESSVPLSCPACQHPLNDKGWKITHTQIGGIEQYCDHCGLKTTLTVSDNRFKRARDIPETFSLFKNDSEEDSPDEQDDQNEQAETHTQGQSRLLNDFT</sequence>
<feature type="region of interest" description="Disordered" evidence="3">
    <location>
        <begin position="545"/>
        <end position="582"/>
    </location>
</feature>
<feature type="compositionally biased region" description="Polar residues" evidence="3">
    <location>
        <begin position="569"/>
        <end position="582"/>
    </location>
</feature>
<feature type="compositionally biased region" description="Polar residues" evidence="3">
    <location>
        <begin position="12"/>
        <end position="22"/>
    </location>
</feature>
<feature type="transmembrane region" description="Helical" evidence="4">
    <location>
        <begin position="47"/>
        <end position="69"/>
    </location>
</feature>
<dbReference type="Proteomes" id="UP000198397">
    <property type="component" value="Unassembled WGS sequence"/>
</dbReference>
<keyword evidence="4" id="KW-0812">Transmembrane</keyword>
<keyword evidence="4" id="KW-1133">Transmembrane helix</keyword>
<dbReference type="PROSITE" id="PS51737">
    <property type="entry name" value="RECOMBINASE_DNA_BIND"/>
    <property type="match status" value="1"/>
</dbReference>
<evidence type="ECO:0000259" key="5">
    <source>
        <dbReference type="PROSITE" id="PS51737"/>
    </source>
</evidence>
<evidence type="ECO:0000256" key="1">
    <source>
        <dbReference type="ARBA" id="ARBA00023125"/>
    </source>
</evidence>
<protein>
    <submittedName>
        <fullName evidence="6">Site-specific DNA recombinase</fullName>
    </submittedName>
</protein>
<dbReference type="Pfam" id="PF00239">
    <property type="entry name" value="Resolvase"/>
    <property type="match status" value="1"/>
</dbReference>
<keyword evidence="1" id="KW-0238">DNA-binding</keyword>
<dbReference type="SMART" id="SM00857">
    <property type="entry name" value="Resolvase"/>
    <property type="match status" value="1"/>
</dbReference>
<feature type="compositionally biased region" description="Basic and acidic residues" evidence="3">
    <location>
        <begin position="443"/>
        <end position="464"/>
    </location>
</feature>
<dbReference type="InterPro" id="IPR006119">
    <property type="entry name" value="Resolv_N"/>
</dbReference>
<accession>A0A238Y168</accession>
<feature type="domain" description="Recombinase" evidence="5">
    <location>
        <begin position="256"/>
        <end position="365"/>
    </location>
</feature>
<dbReference type="GO" id="GO:0000150">
    <property type="term" value="F:DNA strand exchange activity"/>
    <property type="evidence" value="ECO:0007669"/>
    <property type="project" value="InterPro"/>
</dbReference>
<dbReference type="InterPro" id="IPR038109">
    <property type="entry name" value="DNA_bind_recomb_sf"/>
</dbReference>
<proteinExistence type="predicted"/>
<name>A0A238Y168_HALVU</name>
<evidence type="ECO:0000313" key="6">
    <source>
        <dbReference type="EMBL" id="SNR64720.1"/>
    </source>
</evidence>
<dbReference type="Gene3D" id="3.90.1750.20">
    <property type="entry name" value="Putative Large Serine Recombinase, Chain B, Domain 2"/>
    <property type="match status" value="1"/>
</dbReference>
<organism evidence="6 7">
    <name type="scientific">Halorubrum vacuolatum</name>
    <name type="common">Natronobacterium vacuolatum</name>
    <dbReference type="NCBI Taxonomy" id="63740"/>
    <lineage>
        <taxon>Archaea</taxon>
        <taxon>Methanobacteriati</taxon>
        <taxon>Methanobacteriota</taxon>
        <taxon>Stenosarchaea group</taxon>
        <taxon>Halobacteria</taxon>
        <taxon>Halobacteriales</taxon>
        <taxon>Haloferacaceae</taxon>
        <taxon>Halorubrum</taxon>
    </lineage>
</organism>
<dbReference type="PANTHER" id="PTHR30461">
    <property type="entry name" value="DNA-INVERTASE FROM LAMBDOID PROPHAGE"/>
    <property type="match status" value="1"/>
</dbReference>
<feature type="region of interest" description="Disordered" evidence="3">
    <location>
        <begin position="237"/>
        <end position="257"/>
    </location>
</feature>